<dbReference type="GeneID" id="54998083"/>
<dbReference type="RefSeq" id="YP_009807207.1">
    <property type="nucleotide sequence ID" value="NC_048021.1"/>
</dbReference>
<evidence type="ECO:0000313" key="1">
    <source>
        <dbReference type="EMBL" id="AXH70480.1"/>
    </source>
</evidence>
<proteinExistence type="predicted"/>
<reference evidence="2" key="1">
    <citation type="submission" date="2018-07" db="EMBL/GenBank/DDBJ databases">
        <authorList>
            <person name="Quirk P.G."/>
            <person name="Krulwich T.A."/>
        </authorList>
    </citation>
    <scope>NUCLEOTIDE SEQUENCE [LARGE SCALE GENOMIC DNA]</scope>
</reference>
<dbReference type="EMBL" id="MH590603">
    <property type="protein sequence ID" value="AXH70480.1"/>
    <property type="molecule type" value="Genomic_DNA"/>
</dbReference>
<accession>A0A345MIU9</accession>
<keyword evidence="2" id="KW-1185">Reference proteome</keyword>
<protein>
    <submittedName>
        <fullName evidence="1">Uncharacterized protein</fullName>
    </submittedName>
</protein>
<gene>
    <name evidence="1" type="primary">93</name>
    <name evidence="1" type="ORF">SEA_DAREDEVIL_93</name>
</gene>
<name>A0A345MIU9_9CAUD</name>
<organism evidence="1 2">
    <name type="scientific">Gordonia phage Daredevil</name>
    <dbReference type="NCBI Taxonomy" id="2283286"/>
    <lineage>
        <taxon>Viruses</taxon>
        <taxon>Duplodnaviria</taxon>
        <taxon>Heunggongvirae</taxon>
        <taxon>Uroviricota</taxon>
        <taxon>Caudoviricetes</taxon>
        <taxon>Daredevilvirus</taxon>
        <taxon>Daredevilvirus daredevil</taxon>
    </lineage>
</organism>
<evidence type="ECO:0000313" key="2">
    <source>
        <dbReference type="Proteomes" id="UP000257597"/>
    </source>
</evidence>
<dbReference type="Proteomes" id="UP000257597">
    <property type="component" value="Segment"/>
</dbReference>
<dbReference type="KEGG" id="vg:54998083"/>
<sequence length="55" mass="6810">MQPADLGIYVDDGEHQAWLAFVDVMTDDLIEHRDWEWYWPQFRDDYLEDERNNLH</sequence>